<dbReference type="InterPro" id="IPR002575">
    <property type="entry name" value="Aminoglycoside_PTrfase"/>
</dbReference>
<gene>
    <name evidence="2" type="primary">lxmK</name>
    <name evidence="2" type="ORF">OG398_17540</name>
</gene>
<dbReference type="EMBL" id="CP108313">
    <property type="protein sequence ID" value="WTW69951.1"/>
    <property type="molecule type" value="Genomic_DNA"/>
</dbReference>
<dbReference type="SUPFAM" id="SSF56112">
    <property type="entry name" value="Protein kinase-like (PK-like)"/>
    <property type="match status" value="1"/>
</dbReference>
<proteinExistence type="predicted"/>
<dbReference type="InterPro" id="IPR011009">
    <property type="entry name" value="Kinase-like_dom_sf"/>
</dbReference>
<evidence type="ECO:0000313" key="2">
    <source>
        <dbReference type="EMBL" id="WTW69951.1"/>
    </source>
</evidence>
<reference evidence="2" key="1">
    <citation type="submission" date="2022-10" db="EMBL/GenBank/DDBJ databases">
        <title>The complete genomes of actinobacterial strains from the NBC collection.</title>
        <authorList>
            <person name="Joergensen T.S."/>
            <person name="Alvarez Arevalo M."/>
            <person name="Sterndorff E.B."/>
            <person name="Faurdal D."/>
            <person name="Vuksanovic O."/>
            <person name="Mourched A.-S."/>
            <person name="Charusanti P."/>
            <person name="Shaw S."/>
            <person name="Blin K."/>
            <person name="Weber T."/>
        </authorList>
    </citation>
    <scope>NUCLEOTIDE SEQUENCE</scope>
    <source>
        <strain evidence="2">NBC_00008</strain>
    </source>
</reference>
<dbReference type="NCBIfam" id="NF038156">
    <property type="entry name" value="lant_syn_V_LxmK"/>
    <property type="match status" value="1"/>
</dbReference>
<dbReference type="Pfam" id="PF01636">
    <property type="entry name" value="APH"/>
    <property type="match status" value="1"/>
</dbReference>
<name>A0AAU2VQV9_9ACTN</name>
<dbReference type="AlphaFoldDB" id="A0AAU2VQV9"/>
<organism evidence="2">
    <name type="scientific">Streptomyces sp. NBC_00008</name>
    <dbReference type="NCBI Taxonomy" id="2903610"/>
    <lineage>
        <taxon>Bacteria</taxon>
        <taxon>Bacillati</taxon>
        <taxon>Actinomycetota</taxon>
        <taxon>Actinomycetes</taxon>
        <taxon>Kitasatosporales</taxon>
        <taxon>Streptomycetaceae</taxon>
        <taxon>Streptomyces</taxon>
    </lineage>
</organism>
<accession>A0AAU2VQV9</accession>
<feature type="domain" description="Aminoglycoside phosphotransferase" evidence="1">
    <location>
        <begin position="52"/>
        <end position="251"/>
    </location>
</feature>
<dbReference type="Gene3D" id="3.90.1200.10">
    <property type="match status" value="1"/>
</dbReference>
<evidence type="ECO:0000259" key="1">
    <source>
        <dbReference type="Pfam" id="PF01636"/>
    </source>
</evidence>
<protein>
    <submittedName>
        <fullName evidence="2">Class V lanthionine synthetase subunit LxmK</fullName>
    </submittedName>
</protein>
<sequence length="377" mass="41732">MESQSRAARIRFEPADLDRHPEVNALLEHTGLGKFNADTITSPFGRNESWMGTTDQGHQVFVKSFEGPGQQERLQRTLHFGKRALLAGIATPNILAHRENPAIVVFELLDEPLSLLDLFTESADQQQDFDTRWCVEAAQLTADTHRLAVEGFDTSAHPLPPLSPMNALTLPGFLRQSGAELHMWQLLHNDPDVLQAVTAMKEADNPTLGQWVPIHGDLRLDQFLIGHDSLYLTDAEEARLGDPARDIGAFAGEWLYHAINRIPTVLNESQVVGHVPTHEEIVATGAAEVDRFSSRTQAFFSAYLARAEFSESLHHDLAVRAARYAGWHMIDRMISVARQKQILAAVPRAAAGIGRSLLLSPQQFLHTIGLRTPAHAA</sequence>